<accession>A0ABY4W817</accession>
<protein>
    <submittedName>
        <fullName evidence="4">DEAD/DEAH box helicase</fullName>
    </submittedName>
</protein>
<evidence type="ECO:0000256" key="1">
    <source>
        <dbReference type="ARBA" id="ARBA00022801"/>
    </source>
</evidence>
<dbReference type="Pfam" id="PF00176">
    <property type="entry name" value="SNF2-rel_dom"/>
    <property type="match status" value="1"/>
</dbReference>
<organism evidence="4 5">
    <name type="scientific">Brevibacillus ruminantium</name>
    <dbReference type="NCBI Taxonomy" id="2950604"/>
    <lineage>
        <taxon>Bacteria</taxon>
        <taxon>Bacillati</taxon>
        <taxon>Bacillota</taxon>
        <taxon>Bacilli</taxon>
        <taxon>Bacillales</taxon>
        <taxon>Paenibacillaceae</taxon>
        <taxon>Brevibacillus</taxon>
    </lineage>
</organism>
<dbReference type="Pfam" id="PF12419">
    <property type="entry name" value="DUF3670"/>
    <property type="match status" value="1"/>
</dbReference>
<dbReference type="Pfam" id="PF00271">
    <property type="entry name" value="Helicase_C"/>
    <property type="match status" value="1"/>
</dbReference>
<dbReference type="SUPFAM" id="SSF52540">
    <property type="entry name" value="P-loop containing nucleoside triphosphate hydrolases"/>
    <property type="match status" value="2"/>
</dbReference>
<keyword evidence="1" id="KW-0378">Hydrolase</keyword>
<dbReference type="InterPro" id="IPR014001">
    <property type="entry name" value="Helicase_ATP-bd"/>
</dbReference>
<feature type="domain" description="Helicase C-terminal" evidence="3">
    <location>
        <begin position="767"/>
        <end position="931"/>
    </location>
</feature>
<evidence type="ECO:0000313" key="5">
    <source>
        <dbReference type="Proteomes" id="UP001056500"/>
    </source>
</evidence>
<evidence type="ECO:0000259" key="2">
    <source>
        <dbReference type="PROSITE" id="PS51192"/>
    </source>
</evidence>
<keyword evidence="5" id="KW-1185">Reference proteome</keyword>
<dbReference type="InterPro" id="IPR022138">
    <property type="entry name" value="DUF3670"/>
</dbReference>
<evidence type="ECO:0000259" key="3">
    <source>
        <dbReference type="PROSITE" id="PS51194"/>
    </source>
</evidence>
<keyword evidence="4" id="KW-0547">Nucleotide-binding</keyword>
<dbReference type="InterPro" id="IPR001650">
    <property type="entry name" value="Helicase_C-like"/>
</dbReference>
<dbReference type="InterPro" id="IPR049730">
    <property type="entry name" value="SNF2/RAD54-like_C"/>
</dbReference>
<feature type="domain" description="Helicase ATP-binding" evidence="2">
    <location>
        <begin position="479"/>
        <end position="642"/>
    </location>
</feature>
<dbReference type="CDD" id="cd18793">
    <property type="entry name" value="SF2_C_SNF"/>
    <property type="match status" value="1"/>
</dbReference>
<dbReference type="PROSITE" id="PS51192">
    <property type="entry name" value="HELICASE_ATP_BIND_1"/>
    <property type="match status" value="1"/>
</dbReference>
<gene>
    <name evidence="4" type="ORF">NDK47_14095</name>
</gene>
<keyword evidence="4" id="KW-0067">ATP-binding</keyword>
<dbReference type="GO" id="GO:0004386">
    <property type="term" value="F:helicase activity"/>
    <property type="evidence" value="ECO:0007669"/>
    <property type="project" value="UniProtKB-KW"/>
</dbReference>
<dbReference type="SMART" id="SM00490">
    <property type="entry name" value="HELICc"/>
    <property type="match status" value="1"/>
</dbReference>
<reference evidence="4" key="1">
    <citation type="submission" date="2022-06" db="EMBL/GenBank/DDBJ databases">
        <title>Genome sequencing of Brevibacillus sp. BB3-R1.</title>
        <authorList>
            <person name="Heo J."/>
            <person name="Lee D."/>
            <person name="Won M."/>
            <person name="Han B.-H."/>
            <person name="Hong S.-B."/>
            <person name="Kwon S.-W."/>
        </authorList>
    </citation>
    <scope>NUCLEOTIDE SEQUENCE</scope>
    <source>
        <strain evidence="4">BB3-R1</strain>
    </source>
</reference>
<dbReference type="PROSITE" id="PS51194">
    <property type="entry name" value="HELICASE_CTER"/>
    <property type="match status" value="1"/>
</dbReference>
<dbReference type="Gene3D" id="3.40.50.10810">
    <property type="entry name" value="Tandem AAA-ATPase domain"/>
    <property type="match status" value="1"/>
</dbReference>
<dbReference type="InterPro" id="IPR000330">
    <property type="entry name" value="SNF2_N"/>
</dbReference>
<dbReference type="InterPro" id="IPR038718">
    <property type="entry name" value="SNF2-like_sf"/>
</dbReference>
<dbReference type="SMART" id="SM00487">
    <property type="entry name" value="DEXDc"/>
    <property type="match status" value="1"/>
</dbReference>
<dbReference type="RefSeq" id="WP_251870402.1">
    <property type="nucleotide sequence ID" value="NZ_CP098755.1"/>
</dbReference>
<dbReference type="PANTHER" id="PTHR10799">
    <property type="entry name" value="SNF2/RAD54 HELICASE FAMILY"/>
    <property type="match status" value="1"/>
</dbReference>
<dbReference type="Gene3D" id="3.40.50.300">
    <property type="entry name" value="P-loop containing nucleotide triphosphate hydrolases"/>
    <property type="match status" value="1"/>
</dbReference>
<dbReference type="Proteomes" id="UP001056500">
    <property type="component" value="Chromosome"/>
</dbReference>
<dbReference type="CDD" id="cd18012">
    <property type="entry name" value="DEXQc_arch_SWI2_SNF2"/>
    <property type="match status" value="1"/>
</dbReference>
<dbReference type="EMBL" id="CP098755">
    <property type="protein sequence ID" value="USG63320.1"/>
    <property type="molecule type" value="Genomic_DNA"/>
</dbReference>
<name>A0ABY4W817_9BACL</name>
<proteinExistence type="predicted"/>
<dbReference type="InterPro" id="IPR027417">
    <property type="entry name" value="P-loop_NTPase"/>
</dbReference>
<keyword evidence="4" id="KW-0347">Helicase</keyword>
<sequence>MKAVTQMYLTGEMLSDSHFLIEATDASGQRVRPDLAATALFAWDETTYYGTFIEQTESGVLLSPLQALTFFTRPKWLEHLSFTLSEKLTGYQAMAQRIREALLSGRVVPNFYAWKEGRFGWRLPEAEEPLSSAGEHWLSSALEETVSNRSDAKLAWNQLLRHYPALLVTGNDMSPLMTEAEWLQTIGLLQDRTPFRTCLQLIEPEGQETDWQVKLLLQDQSQPDRIVDLSVISSFPAEWHDFRYRLRHDIRKCTEVLPWFPAFLSEEAGEIDGTGIPASHLSTEEAWTFLTDTSLQLVQAGIHVFLPSWWEQVKRVKPRVKVKVSSFSGGAAPSYFGIRQVMDFEWRLALGPVELNEEEFRKLLEQKQRLMKIQGQWVQLTPSLFAQLQATLKKTKGKQALTLRDVMKLHLSSSLEAEGATHEETLATSSFPVEVELSRHLFQFMSQLQDTKRIPLIEQPATFRGTLRAYQKEGAAWLLFLRRFGLGACLADDMGLGKTIQFITYLLQVKADEPQAGPSLLVCPTSVIGNWQKELERFAPTLSVYIHYGTERKKERDFLRSAKNADVVITSYSLSHLDEQELSGVNWNTICLDEAQYIKNAQTKQSTAIRSLSAHHRIALTGTPIENRLRELWSIFDFLNPGYFGSLRDFSQRYVLPIERDQDQQMIAEIQRLIQPFLLRRTKIDPHIQLDLPEKNEVNEYVTLTAEQGALYETLIQSMFDRLDQSTPMQKRGLILTTLTRLKQLCDHPGLVDQGPGSADAKTRSPKLARLLELLQEIRPKGERSLIFTQYLEMGRLMQRVLEREGFGPVLYLHGSTPKEQRDEMIARFQDAALPAEQRASIFILSLRAGGTGLNLTEANHVFHIDRWWNPAVENQATDRAYRIGQQRNVQVYKFISLGTIEERIDEMMERKKSLSQQIVGNGENWITELSTDELRELFLLRREWLELKG</sequence>
<evidence type="ECO:0000313" key="4">
    <source>
        <dbReference type="EMBL" id="USG63320.1"/>
    </source>
</evidence>